<feature type="region of interest" description="Disordered" evidence="6">
    <location>
        <begin position="51"/>
        <end position="84"/>
    </location>
</feature>
<evidence type="ECO:0000259" key="7">
    <source>
        <dbReference type="PROSITE" id="PS50002"/>
    </source>
</evidence>
<dbReference type="Pfam" id="PF00625">
    <property type="entry name" value="Guanylate_kin"/>
    <property type="match status" value="1"/>
</dbReference>
<organism evidence="10 11">
    <name type="scientific">Orchesella dallaii</name>
    <dbReference type="NCBI Taxonomy" id="48710"/>
    <lineage>
        <taxon>Eukaryota</taxon>
        <taxon>Metazoa</taxon>
        <taxon>Ecdysozoa</taxon>
        <taxon>Arthropoda</taxon>
        <taxon>Hexapoda</taxon>
        <taxon>Collembola</taxon>
        <taxon>Entomobryomorpha</taxon>
        <taxon>Entomobryoidea</taxon>
        <taxon>Orchesellidae</taxon>
        <taxon>Orchesellinae</taxon>
        <taxon>Orchesella</taxon>
    </lineage>
</organism>
<keyword evidence="3" id="KW-0677">Repeat</keyword>
<dbReference type="CDD" id="cd00071">
    <property type="entry name" value="GMPK"/>
    <property type="match status" value="1"/>
</dbReference>
<feature type="compositionally biased region" description="Basic residues" evidence="6">
    <location>
        <begin position="783"/>
        <end position="793"/>
    </location>
</feature>
<dbReference type="Proteomes" id="UP001642540">
    <property type="component" value="Unassembled WGS sequence"/>
</dbReference>
<evidence type="ECO:0008006" key="12">
    <source>
        <dbReference type="Google" id="ProtNLM"/>
    </source>
</evidence>
<feature type="domain" description="PDZ" evidence="9">
    <location>
        <begin position="612"/>
        <end position="693"/>
    </location>
</feature>
<comment type="caution">
    <text evidence="10">The sequence shown here is derived from an EMBL/GenBank/DDBJ whole genome shotgun (WGS) entry which is preliminary data.</text>
</comment>
<evidence type="ECO:0000256" key="2">
    <source>
        <dbReference type="ARBA" id="ARBA00022443"/>
    </source>
</evidence>
<evidence type="ECO:0000256" key="3">
    <source>
        <dbReference type="ARBA" id="ARBA00022737"/>
    </source>
</evidence>
<feature type="domain" description="PDZ" evidence="9">
    <location>
        <begin position="414"/>
        <end position="506"/>
    </location>
</feature>
<evidence type="ECO:0000313" key="11">
    <source>
        <dbReference type="Proteomes" id="UP001642540"/>
    </source>
</evidence>
<feature type="domain" description="Guanylate kinase-like" evidence="8">
    <location>
        <begin position="880"/>
        <end position="1055"/>
    </location>
</feature>
<dbReference type="Pfam" id="PF00595">
    <property type="entry name" value="PDZ"/>
    <property type="match status" value="3"/>
</dbReference>
<dbReference type="InterPro" id="IPR027417">
    <property type="entry name" value="P-loop_NTPase"/>
</dbReference>
<dbReference type="EMBL" id="CAXLJM020000027">
    <property type="protein sequence ID" value="CAL8094599.1"/>
    <property type="molecule type" value="Genomic_DNA"/>
</dbReference>
<dbReference type="SUPFAM" id="SSF50044">
    <property type="entry name" value="SH3-domain"/>
    <property type="match status" value="1"/>
</dbReference>
<evidence type="ECO:0000259" key="9">
    <source>
        <dbReference type="PROSITE" id="PS50106"/>
    </source>
</evidence>
<dbReference type="InterPro" id="IPR020590">
    <property type="entry name" value="Guanylate_kinase_CS"/>
</dbReference>
<dbReference type="SMART" id="SM00228">
    <property type="entry name" value="PDZ"/>
    <property type="match status" value="3"/>
</dbReference>
<reference evidence="10 11" key="1">
    <citation type="submission" date="2024-08" db="EMBL/GenBank/DDBJ databases">
        <authorList>
            <person name="Cucini C."/>
            <person name="Frati F."/>
        </authorList>
    </citation>
    <scope>NUCLEOTIDE SEQUENCE [LARGE SCALE GENOMIC DNA]</scope>
</reference>
<proteinExistence type="predicted"/>
<dbReference type="CDD" id="cd06723">
    <property type="entry name" value="PDZ1_Dlg1-2-4-like"/>
    <property type="match status" value="1"/>
</dbReference>
<feature type="compositionally biased region" description="Pro residues" evidence="6">
    <location>
        <begin position="540"/>
        <end position="549"/>
    </location>
</feature>
<dbReference type="InterPro" id="IPR001478">
    <property type="entry name" value="PDZ"/>
</dbReference>
<name>A0ABP1Q9E7_9HEXA</name>
<dbReference type="Gene3D" id="2.30.42.10">
    <property type="match status" value="3"/>
</dbReference>
<gene>
    <name evidence="10" type="ORF">ODALV1_LOCUS8831</name>
</gene>
<dbReference type="InterPro" id="IPR036034">
    <property type="entry name" value="PDZ_sf"/>
</dbReference>
<dbReference type="Gene3D" id="3.40.50.300">
    <property type="entry name" value="P-loop containing nucleotide triphosphate hydrolases"/>
    <property type="match status" value="1"/>
</dbReference>
<accession>A0ABP1Q9E7</accession>
<dbReference type="InterPro" id="IPR008145">
    <property type="entry name" value="GK/Ca_channel_bsu"/>
</dbReference>
<dbReference type="PROSITE" id="PS50106">
    <property type="entry name" value="PDZ"/>
    <property type="match status" value="3"/>
</dbReference>
<dbReference type="InterPro" id="IPR036028">
    <property type="entry name" value="SH3-like_dom_sf"/>
</dbReference>
<dbReference type="PANTHER" id="PTHR23119">
    <property type="entry name" value="DISCS LARGE"/>
    <property type="match status" value="1"/>
</dbReference>
<keyword evidence="2 5" id="KW-0728">SH3 domain</keyword>
<feature type="region of interest" description="Disordered" evidence="6">
    <location>
        <begin position="836"/>
        <end position="862"/>
    </location>
</feature>
<dbReference type="SUPFAM" id="SSF50156">
    <property type="entry name" value="PDZ domain-like"/>
    <property type="match status" value="3"/>
</dbReference>
<dbReference type="InterPro" id="IPR008144">
    <property type="entry name" value="Guanylate_kin-like_dom"/>
</dbReference>
<dbReference type="CDD" id="cd06795">
    <property type="entry name" value="PDZ3_Dlg1-2-4-like"/>
    <property type="match status" value="1"/>
</dbReference>
<feature type="compositionally biased region" description="Basic and acidic residues" evidence="6">
    <location>
        <begin position="302"/>
        <end position="311"/>
    </location>
</feature>
<dbReference type="CDD" id="cd11861">
    <property type="entry name" value="SH3_DLG-like"/>
    <property type="match status" value="1"/>
</dbReference>
<dbReference type="PROSITE" id="PS50052">
    <property type="entry name" value="GUANYLATE_KINASE_2"/>
    <property type="match status" value="1"/>
</dbReference>
<evidence type="ECO:0000313" key="10">
    <source>
        <dbReference type="EMBL" id="CAL8094599.1"/>
    </source>
</evidence>
<comment type="subcellular location">
    <subcellularLocation>
        <location evidence="1">Membrane</location>
    </subcellularLocation>
</comment>
<evidence type="ECO:0000259" key="8">
    <source>
        <dbReference type="PROSITE" id="PS50052"/>
    </source>
</evidence>
<feature type="domain" description="SH3" evidence="7">
    <location>
        <begin position="721"/>
        <end position="791"/>
    </location>
</feature>
<evidence type="ECO:0000256" key="6">
    <source>
        <dbReference type="SAM" id="MobiDB-lite"/>
    </source>
</evidence>
<keyword evidence="11" id="KW-1185">Reference proteome</keyword>
<dbReference type="SUPFAM" id="SSF52540">
    <property type="entry name" value="P-loop containing nucleoside triphosphate hydrolases"/>
    <property type="match status" value="1"/>
</dbReference>
<feature type="region of interest" description="Disordered" evidence="6">
    <location>
        <begin position="283"/>
        <end position="311"/>
    </location>
</feature>
<feature type="compositionally biased region" description="Low complexity" evidence="6">
    <location>
        <begin position="565"/>
        <end position="580"/>
    </location>
</feature>
<dbReference type="Pfam" id="PF00018">
    <property type="entry name" value="SH3_1"/>
    <property type="match status" value="1"/>
</dbReference>
<dbReference type="InterPro" id="IPR001452">
    <property type="entry name" value="SH3_domain"/>
</dbReference>
<evidence type="ECO:0000256" key="1">
    <source>
        <dbReference type="ARBA" id="ARBA00004370"/>
    </source>
</evidence>
<dbReference type="PROSITE" id="PS50002">
    <property type="entry name" value="SH3"/>
    <property type="match status" value="1"/>
</dbReference>
<feature type="region of interest" description="Disordered" evidence="6">
    <location>
        <begin position="775"/>
        <end position="817"/>
    </location>
</feature>
<dbReference type="InterPro" id="IPR050614">
    <property type="entry name" value="Synaptic_Scaffolding_LAP-MAGUK"/>
</dbReference>
<dbReference type="PROSITE" id="PS00856">
    <property type="entry name" value="GUANYLATE_KINASE_1"/>
    <property type="match status" value="1"/>
</dbReference>
<evidence type="ECO:0000256" key="4">
    <source>
        <dbReference type="ARBA" id="ARBA00023136"/>
    </source>
</evidence>
<keyword evidence="4" id="KW-0472">Membrane</keyword>
<dbReference type="PANTHER" id="PTHR23119:SF51">
    <property type="entry name" value="DISKS LARGE 1 TUMOR SUPPRESSOR PROTEIN"/>
    <property type="match status" value="1"/>
</dbReference>
<feature type="region of interest" description="Disordered" evidence="6">
    <location>
        <begin position="519"/>
        <end position="608"/>
    </location>
</feature>
<sequence>MIDWVSIVRNSGQRFSSIIGSNVPLKVRRRRRKRIGAEHQEQFTQRIKLPQQSQNDGSGVAPTTHCTCDLGNSREDDDAESFSGASASISVASGSGNYLSTSPGCSSLPGTTSSVSTFRNVISVTHEAFEPPHNYSLCEVHGSKRTKGFGDDGMVKEQYQRIQYQQPQSQPVPVDIIDTAPMVVPPPQRSPFPNVMVQTQTVPSQVMHHNGKDSTVVTPKSPKKMCSVCLPRLQQHCREYCASRKRQKRKCVRFAKTIDVISLSAACSDGAEISSHTDNWRFGETDSSGGGGFSPVDFSTPEAKHATRNGEEEWEYEEIVLERGTSGLGFSIAGGTDNPHVDNDPAIYITKLIAGGAAANDGRLRIGDVIMRVNNVSVVDVTHAAAVDALKRAGNTVKLHVKRKGHSRGPRVMEIELLKGGKGLGFSIAGGIGNQHIPGDNGIYVTKISEGGAAHADGRLAVGDKLVAVRNTPTGEKNLENVTHEEAVATLKSAENRVILLVSKPDPSLVSMMGQPLGIESARTPPPQITPQSEMKVITTPPPPKPTTPTPVSTLGPATSDERIGSGTTTGSQSRTSVTSAADRVGSGSLGGLSGTTPRVLSDEDMSREPRSVTLVKGGTGLGFNIVGGEDSEGIFISFILAGGPADQSGQLRRGDQILSVNGIDLTSATHEEAAHALKNAGQTVTLVVQHKPEEYNRFEAKIQDMKQHVMSGSLMRTSQKRTLYVRALNDFDPTKDDNLPSRGLAFQFGDILHVTNACDDEWWQAKRVLSGGQEEGMGIIPSKKRWERKQKARDRSVKFQGKSPTQESKSLEQMSTLERKKKNFSFTRKFPFMKSRDNIDDASEGEQGTPGPDGDASNIPGEDVVLSYEGVQQITINYARPVIILGSLKDRINDDLISEFPDKFGSCVPHTTRPRREYEVDARDYHFVSSREQMERDIQNHLFIEAGQYNDNLYGTSLAAVKEVADKGKHCILDVSGNAIKRLHAAQLYPIAIFIRPKSVESIMDMNKRITEEQARKTFERAQKTEQEFAEYFTSIVQGETPEEIYDRVKHVIGDQAGPSIWVPSKEKI</sequence>
<evidence type="ECO:0000256" key="5">
    <source>
        <dbReference type="PROSITE-ProRule" id="PRU00192"/>
    </source>
</evidence>
<dbReference type="SMART" id="SM00072">
    <property type="entry name" value="GuKc"/>
    <property type="match status" value="1"/>
</dbReference>
<dbReference type="CDD" id="cd06724">
    <property type="entry name" value="PDZ2_Dlg1-2-4-like"/>
    <property type="match status" value="1"/>
</dbReference>
<dbReference type="Gene3D" id="2.30.30.40">
    <property type="entry name" value="SH3 Domains"/>
    <property type="match status" value="1"/>
</dbReference>
<feature type="compositionally biased region" description="Polar residues" evidence="6">
    <location>
        <begin position="803"/>
        <end position="817"/>
    </location>
</feature>
<feature type="domain" description="PDZ" evidence="9">
    <location>
        <begin position="318"/>
        <end position="405"/>
    </location>
</feature>
<protein>
    <recommendedName>
        <fullName evidence="12">Disks large 1 tumor suppressor protein</fullName>
    </recommendedName>
</protein>